<dbReference type="RefSeq" id="WP_129131344.1">
    <property type="nucleotide sequence ID" value="NZ_SDHW01000003.1"/>
</dbReference>
<proteinExistence type="predicted"/>
<feature type="transmembrane region" description="Helical" evidence="1">
    <location>
        <begin position="169"/>
        <end position="187"/>
    </location>
</feature>
<feature type="transmembrane region" description="Helical" evidence="1">
    <location>
        <begin position="60"/>
        <end position="77"/>
    </location>
</feature>
<evidence type="ECO:0000313" key="3">
    <source>
        <dbReference type="Proteomes" id="UP000290204"/>
    </source>
</evidence>
<feature type="transmembrane region" description="Helical" evidence="1">
    <location>
        <begin position="97"/>
        <end position="115"/>
    </location>
</feature>
<feature type="transmembrane region" description="Helical" evidence="1">
    <location>
        <begin position="121"/>
        <end position="141"/>
    </location>
</feature>
<dbReference type="Proteomes" id="UP000290204">
    <property type="component" value="Unassembled WGS sequence"/>
</dbReference>
<gene>
    <name evidence="2" type="ORF">ESA94_13055</name>
</gene>
<reference evidence="2 3" key="1">
    <citation type="submission" date="2019-01" db="EMBL/GenBank/DDBJ databases">
        <title>Lacibacter sp. strain TTM-7.</title>
        <authorList>
            <person name="Chen W.-M."/>
        </authorList>
    </citation>
    <scope>NUCLEOTIDE SEQUENCE [LARGE SCALE GENOMIC DNA]</scope>
    <source>
        <strain evidence="2 3">TTM-7</strain>
    </source>
</reference>
<protein>
    <submittedName>
        <fullName evidence="2">Uncharacterized protein</fullName>
    </submittedName>
</protein>
<comment type="caution">
    <text evidence="2">The sequence shown here is derived from an EMBL/GenBank/DDBJ whole genome shotgun (WGS) entry which is preliminary data.</text>
</comment>
<sequence>MEQQDFSAKDSLQLIESMISKAQNRFNENGHLYLLWGWVVLLCSIVSFVSIYFFSNFKNLMFIWMLTIPTVVYQMIYLARKKKSEGVRTYTDEITNFVWVVFVVMGFLVGIIIGRSGHPELFNPLILMLYGMPTFLSGVILKFMPLRLGAISCWVLALCSVFIPYEFSFLLLALAVITTWIVPGYLLRLRFKTQS</sequence>
<keyword evidence="1" id="KW-0812">Transmembrane</keyword>
<feature type="transmembrane region" description="Helical" evidence="1">
    <location>
        <begin position="146"/>
        <end position="163"/>
    </location>
</feature>
<feature type="transmembrane region" description="Helical" evidence="1">
    <location>
        <begin position="33"/>
        <end position="54"/>
    </location>
</feature>
<keyword evidence="1" id="KW-1133">Transmembrane helix</keyword>
<evidence type="ECO:0000313" key="2">
    <source>
        <dbReference type="EMBL" id="RXK59970.1"/>
    </source>
</evidence>
<keyword evidence="3" id="KW-1185">Reference proteome</keyword>
<dbReference type="EMBL" id="SDHW01000003">
    <property type="protein sequence ID" value="RXK59970.1"/>
    <property type="molecule type" value="Genomic_DNA"/>
</dbReference>
<evidence type="ECO:0000256" key="1">
    <source>
        <dbReference type="SAM" id="Phobius"/>
    </source>
</evidence>
<keyword evidence="1" id="KW-0472">Membrane</keyword>
<dbReference type="AlphaFoldDB" id="A0A4Q1CI49"/>
<dbReference type="OrthoDB" id="670335at2"/>
<organism evidence="2 3">
    <name type="scientific">Lacibacter luteus</name>
    <dbReference type="NCBI Taxonomy" id="2508719"/>
    <lineage>
        <taxon>Bacteria</taxon>
        <taxon>Pseudomonadati</taxon>
        <taxon>Bacteroidota</taxon>
        <taxon>Chitinophagia</taxon>
        <taxon>Chitinophagales</taxon>
        <taxon>Chitinophagaceae</taxon>
        <taxon>Lacibacter</taxon>
    </lineage>
</organism>
<accession>A0A4Q1CI49</accession>
<name>A0A4Q1CI49_9BACT</name>